<dbReference type="SUPFAM" id="SSF51366">
    <property type="entry name" value="Ribulose-phoshate binding barrel"/>
    <property type="match status" value="1"/>
</dbReference>
<keyword evidence="5 9" id="KW-0028">Amino-acid biosynthesis</keyword>
<keyword evidence="6 9" id="KW-0822">Tryptophan biosynthesis</keyword>
<evidence type="ECO:0000313" key="11">
    <source>
        <dbReference type="EMBL" id="RCH43565.1"/>
    </source>
</evidence>
<dbReference type="EC" id="5.3.1.24" evidence="3 9"/>
<accession>A0A367FYX3</accession>
<protein>
    <recommendedName>
        <fullName evidence="4 9">N-(5'-phosphoribosyl)anthranilate isomerase</fullName>
        <shortName evidence="9">PRAI</shortName>
        <ecNumber evidence="3 9">5.3.1.24</ecNumber>
    </recommendedName>
</protein>
<evidence type="ECO:0000256" key="1">
    <source>
        <dbReference type="ARBA" id="ARBA00001164"/>
    </source>
</evidence>
<evidence type="ECO:0000256" key="4">
    <source>
        <dbReference type="ARBA" id="ARBA00022272"/>
    </source>
</evidence>
<dbReference type="EMBL" id="PSQG01000013">
    <property type="protein sequence ID" value="RCH43565.1"/>
    <property type="molecule type" value="Genomic_DNA"/>
</dbReference>
<comment type="pathway">
    <text evidence="2 9">Amino-acid biosynthesis; L-tryptophan biosynthesis; L-tryptophan from chorismate: step 3/5.</text>
</comment>
<dbReference type="PANTHER" id="PTHR42894:SF1">
    <property type="entry name" value="N-(5'-PHOSPHORIBOSYL)ANTHRANILATE ISOMERASE"/>
    <property type="match status" value="1"/>
</dbReference>
<reference evidence="11 12" key="1">
    <citation type="submission" date="2018-02" db="EMBL/GenBank/DDBJ databases">
        <title>Complete genome sequencing of Faecalibacterium prausnitzii strains isolated from the human gut.</title>
        <authorList>
            <person name="Fitzgerald B.C."/>
            <person name="Shkoporov A.N."/>
            <person name="Ross P.R."/>
            <person name="Hill C."/>
        </authorList>
    </citation>
    <scope>NUCLEOTIDE SEQUENCE [LARGE SCALE GENOMIC DNA]</scope>
    <source>
        <strain evidence="11 12">APC942/31-1</strain>
    </source>
</reference>
<dbReference type="AlphaFoldDB" id="A0A367FYX3"/>
<evidence type="ECO:0000256" key="3">
    <source>
        <dbReference type="ARBA" id="ARBA00012572"/>
    </source>
</evidence>
<evidence type="ECO:0000256" key="6">
    <source>
        <dbReference type="ARBA" id="ARBA00022822"/>
    </source>
</evidence>
<comment type="similarity">
    <text evidence="9">Belongs to the TrpF family.</text>
</comment>
<dbReference type="InterPro" id="IPR044643">
    <property type="entry name" value="TrpF_fam"/>
</dbReference>
<dbReference type="RefSeq" id="WP_015527287.1">
    <property type="nucleotide sequence ID" value="NZ_PSQG01000013.1"/>
</dbReference>
<dbReference type="GO" id="GO:0000162">
    <property type="term" value="P:L-tryptophan biosynthetic process"/>
    <property type="evidence" value="ECO:0007669"/>
    <property type="project" value="UniProtKB-UniRule"/>
</dbReference>
<dbReference type="Proteomes" id="UP000253208">
    <property type="component" value="Unassembled WGS sequence"/>
</dbReference>
<evidence type="ECO:0000256" key="5">
    <source>
        <dbReference type="ARBA" id="ARBA00022605"/>
    </source>
</evidence>
<dbReference type="HAMAP" id="MF_00135">
    <property type="entry name" value="PRAI"/>
    <property type="match status" value="1"/>
</dbReference>
<evidence type="ECO:0000256" key="9">
    <source>
        <dbReference type="HAMAP-Rule" id="MF_00135"/>
    </source>
</evidence>
<evidence type="ECO:0000256" key="7">
    <source>
        <dbReference type="ARBA" id="ARBA00023141"/>
    </source>
</evidence>
<dbReference type="InterPro" id="IPR013785">
    <property type="entry name" value="Aldolase_TIM"/>
</dbReference>
<dbReference type="UniPathway" id="UPA00035">
    <property type="reaction ID" value="UER00042"/>
</dbReference>
<feature type="domain" description="N-(5'phosphoribosyl) anthranilate isomerase (PRAI)" evidence="10">
    <location>
        <begin position="14"/>
        <end position="205"/>
    </location>
</feature>
<comment type="catalytic activity">
    <reaction evidence="1 9">
        <text>N-(5-phospho-beta-D-ribosyl)anthranilate = 1-(2-carboxyphenylamino)-1-deoxy-D-ribulose 5-phosphate</text>
        <dbReference type="Rhea" id="RHEA:21540"/>
        <dbReference type="ChEBI" id="CHEBI:18277"/>
        <dbReference type="ChEBI" id="CHEBI:58613"/>
        <dbReference type="EC" id="5.3.1.24"/>
    </reaction>
</comment>
<proteinExistence type="inferred from homology"/>
<evidence type="ECO:0000256" key="2">
    <source>
        <dbReference type="ARBA" id="ARBA00004664"/>
    </source>
</evidence>
<sequence length="215" mass="24005">MREQPLKHGSRIRIKICGLTRPEDIQAVNQAKPDFAGFIVEFPKSRRNVTVEQLKALREELDDSILPVGVFVNAPVELPAQLLNEETIALAQLHGQEDENYIRQLKTMTDQILIKAFSIKTEADIKKAVRSEADYILLDQGAGGTGETFDWSLVPAIKRPWFLAGGLGCENLESAIHLLHPWAVDLSSSVETDGHKDPDKILEAVYAVRNIKEEI</sequence>
<evidence type="ECO:0000313" key="12">
    <source>
        <dbReference type="Proteomes" id="UP000253208"/>
    </source>
</evidence>
<dbReference type="PANTHER" id="PTHR42894">
    <property type="entry name" value="N-(5'-PHOSPHORIBOSYL)ANTHRANILATE ISOMERASE"/>
    <property type="match status" value="1"/>
</dbReference>
<organism evidence="11 12">
    <name type="scientific">Blautia obeum</name>
    <dbReference type="NCBI Taxonomy" id="40520"/>
    <lineage>
        <taxon>Bacteria</taxon>
        <taxon>Bacillati</taxon>
        <taxon>Bacillota</taxon>
        <taxon>Clostridia</taxon>
        <taxon>Lachnospirales</taxon>
        <taxon>Lachnospiraceae</taxon>
        <taxon>Blautia</taxon>
    </lineage>
</organism>
<name>A0A367FYX3_9FIRM</name>
<dbReference type="InterPro" id="IPR011060">
    <property type="entry name" value="RibuloseP-bd_barrel"/>
</dbReference>
<dbReference type="Gene3D" id="3.20.20.70">
    <property type="entry name" value="Aldolase class I"/>
    <property type="match status" value="1"/>
</dbReference>
<keyword evidence="7 9" id="KW-0057">Aromatic amino acid biosynthesis</keyword>
<dbReference type="CDD" id="cd00405">
    <property type="entry name" value="PRAI"/>
    <property type="match status" value="1"/>
</dbReference>
<keyword evidence="8 9" id="KW-0413">Isomerase</keyword>
<gene>
    <name evidence="9" type="primary">trpF</name>
    <name evidence="11" type="ORF">C4886_10335</name>
</gene>
<dbReference type="InterPro" id="IPR001240">
    <property type="entry name" value="PRAI_dom"/>
</dbReference>
<dbReference type="Pfam" id="PF00697">
    <property type="entry name" value="PRAI"/>
    <property type="match status" value="1"/>
</dbReference>
<evidence type="ECO:0000256" key="8">
    <source>
        <dbReference type="ARBA" id="ARBA00023235"/>
    </source>
</evidence>
<dbReference type="GO" id="GO:0004640">
    <property type="term" value="F:phosphoribosylanthranilate isomerase activity"/>
    <property type="evidence" value="ECO:0007669"/>
    <property type="project" value="UniProtKB-UniRule"/>
</dbReference>
<comment type="caution">
    <text evidence="11">The sequence shown here is derived from an EMBL/GenBank/DDBJ whole genome shotgun (WGS) entry which is preliminary data.</text>
</comment>
<evidence type="ECO:0000259" key="10">
    <source>
        <dbReference type="Pfam" id="PF00697"/>
    </source>
</evidence>